<dbReference type="AlphaFoldDB" id="A0A0B2Q073"/>
<feature type="non-terminal residue" evidence="1">
    <location>
        <position position="1"/>
    </location>
</feature>
<reference evidence="1" key="1">
    <citation type="submission" date="2014-07" db="EMBL/GenBank/DDBJ databases">
        <title>Identification of a novel salt tolerance gene in wild soybean by whole-genome sequencing.</title>
        <authorList>
            <person name="Lam H.-M."/>
            <person name="Qi X."/>
            <person name="Li M.-W."/>
            <person name="Liu X."/>
            <person name="Xie M."/>
            <person name="Ni M."/>
            <person name="Xu X."/>
        </authorList>
    </citation>
    <scope>NUCLEOTIDE SEQUENCE [LARGE SCALE GENOMIC DNA]</scope>
    <source>
        <tissue evidence="1">Root</tissue>
    </source>
</reference>
<gene>
    <name evidence="1" type="ORF">glysoja_026794</name>
</gene>
<protein>
    <submittedName>
        <fullName evidence="1">Uncharacterized protein</fullName>
    </submittedName>
</protein>
<organism evidence="1">
    <name type="scientific">Glycine soja</name>
    <name type="common">Wild soybean</name>
    <dbReference type="NCBI Taxonomy" id="3848"/>
    <lineage>
        <taxon>Eukaryota</taxon>
        <taxon>Viridiplantae</taxon>
        <taxon>Streptophyta</taxon>
        <taxon>Embryophyta</taxon>
        <taxon>Tracheophyta</taxon>
        <taxon>Spermatophyta</taxon>
        <taxon>Magnoliopsida</taxon>
        <taxon>eudicotyledons</taxon>
        <taxon>Gunneridae</taxon>
        <taxon>Pentapetalae</taxon>
        <taxon>rosids</taxon>
        <taxon>fabids</taxon>
        <taxon>Fabales</taxon>
        <taxon>Fabaceae</taxon>
        <taxon>Papilionoideae</taxon>
        <taxon>50 kb inversion clade</taxon>
        <taxon>NPAAA clade</taxon>
        <taxon>indigoferoid/millettioid clade</taxon>
        <taxon>Phaseoleae</taxon>
        <taxon>Glycine</taxon>
        <taxon>Glycine subgen. Soja</taxon>
    </lineage>
</organism>
<evidence type="ECO:0000313" key="1">
    <source>
        <dbReference type="EMBL" id="KHN13364.1"/>
    </source>
</evidence>
<proteinExistence type="predicted"/>
<feature type="non-terminal residue" evidence="1">
    <location>
        <position position="63"/>
    </location>
</feature>
<dbReference type="Proteomes" id="UP000053555">
    <property type="component" value="Unassembled WGS sequence"/>
</dbReference>
<sequence length="63" mass="7393">WHLLKDDVMHFLQEFHEHGVFPRGSNSTFIALVHKVEDPQNLSDFRLISLVGCMYKVATKPRR</sequence>
<accession>A0A0B2Q073</accession>
<dbReference type="EMBL" id="KN662622">
    <property type="protein sequence ID" value="KHN13364.1"/>
    <property type="molecule type" value="Genomic_DNA"/>
</dbReference>
<name>A0A0B2Q073_GLYSO</name>